<feature type="compositionally biased region" description="Basic and acidic residues" evidence="2">
    <location>
        <begin position="534"/>
        <end position="546"/>
    </location>
</feature>
<evidence type="ECO:0000256" key="1">
    <source>
        <dbReference type="PROSITE-ProRule" id="PRU00076"/>
    </source>
</evidence>
<evidence type="ECO:0000259" key="4">
    <source>
        <dbReference type="PROSITE" id="PS50026"/>
    </source>
</evidence>
<organism evidence="5 7">
    <name type="scientific">Cercospora beticola</name>
    <name type="common">Sugarbeet leaf spot fungus</name>
    <dbReference type="NCBI Taxonomy" id="122368"/>
    <lineage>
        <taxon>Eukaryota</taxon>
        <taxon>Fungi</taxon>
        <taxon>Dikarya</taxon>
        <taxon>Ascomycota</taxon>
        <taxon>Pezizomycotina</taxon>
        <taxon>Dothideomycetes</taxon>
        <taxon>Dothideomycetidae</taxon>
        <taxon>Mycosphaerellales</taxon>
        <taxon>Mycosphaerellaceae</taxon>
        <taxon>Cercospora</taxon>
    </lineage>
</organism>
<feature type="transmembrane region" description="Helical" evidence="3">
    <location>
        <begin position="697"/>
        <end position="724"/>
    </location>
</feature>
<feature type="compositionally biased region" description="Polar residues" evidence="2">
    <location>
        <begin position="287"/>
        <end position="302"/>
    </location>
</feature>
<accession>A0A2G5IB13</accession>
<dbReference type="CDD" id="cd00054">
    <property type="entry name" value="EGF_CA"/>
    <property type="match status" value="1"/>
</dbReference>
<feature type="compositionally biased region" description="Polar residues" evidence="2">
    <location>
        <begin position="401"/>
        <end position="417"/>
    </location>
</feature>
<feature type="compositionally biased region" description="Basic and acidic residues" evidence="2">
    <location>
        <begin position="497"/>
        <end position="510"/>
    </location>
</feature>
<evidence type="ECO:0000313" key="6">
    <source>
        <dbReference type="EMBL" id="WPA97663.1"/>
    </source>
</evidence>
<feature type="compositionally biased region" description="Polar residues" evidence="2">
    <location>
        <begin position="269"/>
        <end position="278"/>
    </location>
</feature>
<keyword evidence="8" id="KW-1185">Reference proteome</keyword>
<keyword evidence="3" id="KW-0812">Transmembrane</keyword>
<dbReference type="PANTHER" id="PTHR17178">
    <property type="entry name" value="SECRETORY GRANULE PROTEOGLYCAN CORE PROTEIN"/>
    <property type="match status" value="1"/>
</dbReference>
<evidence type="ECO:0000256" key="2">
    <source>
        <dbReference type="SAM" id="MobiDB-lite"/>
    </source>
</evidence>
<evidence type="ECO:0000313" key="7">
    <source>
        <dbReference type="Proteomes" id="UP000230605"/>
    </source>
</evidence>
<gene>
    <name evidence="5" type="ORF">CB0940_02197</name>
    <name evidence="6" type="ORF">RHO25_002274</name>
</gene>
<feature type="disulfide bond" evidence="1">
    <location>
        <begin position="761"/>
        <end position="770"/>
    </location>
</feature>
<dbReference type="EMBL" id="LKMD01000100">
    <property type="protein sequence ID" value="PIB02037.1"/>
    <property type="molecule type" value="Genomic_DNA"/>
</dbReference>
<feature type="compositionally biased region" description="Polar residues" evidence="2">
    <location>
        <begin position="473"/>
        <end position="488"/>
    </location>
</feature>
<evidence type="ECO:0000313" key="8">
    <source>
        <dbReference type="Proteomes" id="UP001302367"/>
    </source>
</evidence>
<sequence length="970" mass="105316">MSRHYYDQGYGEPQPEYRRSHESPRQRQNVHPSNRSIPRPGFATSDRMRGPPAMRPDHPGPPPARDPRRVQSPQQQQHYYPPSNQTWQSSEHLYDGSAYDYQEDYGQNDQWPLPQPPAPRPMRDGSSSPRRAPPRPQRPDESPGRVEYQRRDPPRSMIPVAHASRQHYQPPMGSHHGNGQWTGDGYSYVPPPNYPLPDRPHPNMAAGHDDGLSAIPPYPPPQVHQQVAYRQPENRRPPLGPPPSSRRGPPSYYPQVGPVHPIQEETDSMRGSTRTVSAHTAGHDSKTSFASSNAIPIGITQSHLDRGREMANAPPIQRPPPPSDTESEDFDYDDSPTEPAIARGEIRTPEPAGFLDSANMETGIVRQASLGKRSKPTLTTVRSSDHMKRAIDDAKSEIGTAISQPHGSVRGSTATTDSPERTERSRALAQEMLEGHTQPGAESEGSDTDAQKEQQSIPMVAIAEHRQEGPSPDKQSSSRKTPSETFRSGTGFLDSPSLDHRPTLEQRQSKELLGATTPLRPQRSRTRSPLVPLDDPRRESIVDGLEKGGALSTEEAQELKRPMGGLSAREGKRRPPRLNVDAVKEAEARGSLTSLPDLIRRATKLASNLDRGKTASRMGMNWIEGANNLDEKKRRSGSMSDILNAFPPPALSTPSESRNAFRRSLAAFSSKNRHSQLHSDSDAGMIKRRRCCGMPKWLFICLMLLLLLLVAAAVVVPVMLVVVIPNQNSGSTKVGSCAAQLTCENGGANILGSNGDCECLCVNGYTGTTCSRKQESGCTSISTGSSGNATIGEALPRLLDSSESQFGIPLDRQELLGLFSRADMSCNVQNQLVTFDGETTKAKRQDASSSTIGNSILVATGSPTPVTTSTSTTATATTSSSSSTGTLLTDGNSTVDFARVAVLYVFQDAKTLQAAADAQENLQSFLRGGNLADGSSALKSNVTLGNGYEVDLNEFVLQVRNGTRVGRGAS</sequence>
<comment type="caution">
    <text evidence="1">Lacks conserved residue(s) required for the propagation of feature annotation.</text>
</comment>
<dbReference type="OrthoDB" id="283575at2759"/>
<protein>
    <recommendedName>
        <fullName evidence="4">EGF-like domain-containing protein</fullName>
    </recommendedName>
</protein>
<feature type="compositionally biased region" description="Basic and acidic residues" evidence="2">
    <location>
        <begin position="137"/>
        <end position="154"/>
    </location>
</feature>
<dbReference type="Proteomes" id="UP000230605">
    <property type="component" value="Chromosome 1"/>
</dbReference>
<dbReference type="PANTHER" id="PTHR17178:SF0">
    <property type="entry name" value="SERGLYCIN"/>
    <property type="match status" value="1"/>
</dbReference>
<dbReference type="PROSITE" id="PS01186">
    <property type="entry name" value="EGF_2"/>
    <property type="match status" value="1"/>
</dbReference>
<dbReference type="PROSITE" id="PS50026">
    <property type="entry name" value="EGF_3"/>
    <property type="match status" value="1"/>
</dbReference>
<feature type="compositionally biased region" description="Polar residues" evidence="2">
    <location>
        <begin position="26"/>
        <end position="36"/>
    </location>
</feature>
<feature type="compositionally biased region" description="Low complexity" evidence="2">
    <location>
        <begin position="71"/>
        <end position="85"/>
    </location>
</feature>
<dbReference type="AlphaFoldDB" id="A0A2G5IB13"/>
<name>A0A2G5IB13_CERBT</name>
<reference evidence="5 7" key="1">
    <citation type="submission" date="2015-10" db="EMBL/GenBank/DDBJ databases">
        <title>The cercosporin biosynthetic gene cluster was horizontally transferred to several fungal lineages and shown to be expanded in Cercospora beticola based on microsynteny with recipient genomes.</title>
        <authorList>
            <person name="De Jonge R."/>
            <person name="Ebert M.K."/>
            <person name="Suttle J.C."/>
            <person name="Jurick Ii W.M."/>
            <person name="Secor G.A."/>
            <person name="Thomma B.P."/>
            <person name="Van De Peer Y."/>
            <person name="Bolton M.D."/>
        </authorList>
    </citation>
    <scope>NUCLEOTIDE SEQUENCE [LARGE SCALE GENOMIC DNA]</scope>
    <source>
        <strain evidence="5 7">09-40</strain>
    </source>
</reference>
<keyword evidence="3" id="KW-1133">Transmembrane helix</keyword>
<evidence type="ECO:0000313" key="5">
    <source>
        <dbReference type="EMBL" id="PIB02037.1"/>
    </source>
</evidence>
<keyword evidence="1" id="KW-1015">Disulfide bond</keyword>
<keyword evidence="1" id="KW-0245">EGF-like domain</keyword>
<feature type="compositionally biased region" description="Acidic residues" evidence="2">
    <location>
        <begin position="325"/>
        <end position="336"/>
    </location>
</feature>
<proteinExistence type="predicted"/>
<feature type="region of interest" description="Disordered" evidence="2">
    <location>
        <begin position="1"/>
        <end position="575"/>
    </location>
</feature>
<feature type="region of interest" description="Disordered" evidence="2">
    <location>
        <begin position="858"/>
        <end position="885"/>
    </location>
</feature>
<evidence type="ECO:0000256" key="3">
    <source>
        <dbReference type="SAM" id="Phobius"/>
    </source>
</evidence>
<dbReference type="Proteomes" id="UP001302367">
    <property type="component" value="Chromosome 2"/>
</dbReference>
<dbReference type="PROSITE" id="PS00022">
    <property type="entry name" value="EGF_1"/>
    <property type="match status" value="1"/>
</dbReference>
<dbReference type="EMBL" id="CP134185">
    <property type="protein sequence ID" value="WPA97663.1"/>
    <property type="molecule type" value="Genomic_DNA"/>
</dbReference>
<feature type="domain" description="EGF-like" evidence="4">
    <location>
        <begin position="733"/>
        <end position="771"/>
    </location>
</feature>
<feature type="compositionally biased region" description="Basic and acidic residues" evidence="2">
    <location>
        <begin position="15"/>
        <end position="25"/>
    </location>
</feature>
<feature type="compositionally biased region" description="Basic and acidic residues" evidence="2">
    <location>
        <begin position="383"/>
        <end position="396"/>
    </location>
</feature>
<feature type="compositionally biased region" description="Low complexity" evidence="2">
    <location>
        <begin position="245"/>
        <end position="254"/>
    </location>
</feature>
<dbReference type="InterPro" id="IPR000742">
    <property type="entry name" value="EGF"/>
</dbReference>
<keyword evidence="3" id="KW-0472">Membrane</keyword>
<reference evidence="6 8" key="2">
    <citation type="submission" date="2023-09" db="EMBL/GenBank/DDBJ databases">
        <title>Complete-Gapless Cercospora beticola genome.</title>
        <authorList>
            <person name="Wyatt N.A."/>
            <person name="Spanner R.E."/>
            <person name="Bolton M.D."/>
        </authorList>
    </citation>
    <scope>NUCLEOTIDE SEQUENCE [LARGE SCALE GENOMIC DNA]</scope>
    <source>
        <strain evidence="6">Cb09-40</strain>
    </source>
</reference>